<evidence type="ECO:0000313" key="3">
    <source>
        <dbReference type="EnsemblMetazoa" id="ACOM038064-PA.1"/>
    </source>
</evidence>
<dbReference type="Proteomes" id="UP000075882">
    <property type="component" value="Unassembled WGS sequence"/>
</dbReference>
<reference evidence="3" key="1">
    <citation type="submission" date="2022-08" db="UniProtKB">
        <authorList>
            <consortium name="EnsemblMetazoa"/>
        </authorList>
    </citation>
    <scope>IDENTIFICATION</scope>
</reference>
<evidence type="ECO:0000256" key="2">
    <source>
        <dbReference type="SAM" id="SignalP"/>
    </source>
</evidence>
<organism evidence="3">
    <name type="scientific">Anopheles coluzzii</name>
    <name type="common">African malaria mosquito</name>
    <dbReference type="NCBI Taxonomy" id="1518534"/>
    <lineage>
        <taxon>Eukaryota</taxon>
        <taxon>Metazoa</taxon>
        <taxon>Ecdysozoa</taxon>
        <taxon>Arthropoda</taxon>
        <taxon>Hexapoda</taxon>
        <taxon>Insecta</taxon>
        <taxon>Pterygota</taxon>
        <taxon>Neoptera</taxon>
        <taxon>Endopterygota</taxon>
        <taxon>Diptera</taxon>
        <taxon>Nematocera</taxon>
        <taxon>Culicoidea</taxon>
        <taxon>Culicidae</taxon>
        <taxon>Anophelinae</taxon>
        <taxon>Anopheles</taxon>
    </lineage>
</organism>
<keyword evidence="1" id="KW-0472">Membrane</keyword>
<name>A0A8W7PUG2_ANOCL</name>
<feature type="signal peptide" evidence="2">
    <location>
        <begin position="1"/>
        <end position="24"/>
    </location>
</feature>
<keyword evidence="1" id="KW-1133">Transmembrane helix</keyword>
<keyword evidence="2" id="KW-0732">Signal</keyword>
<evidence type="ECO:0008006" key="4">
    <source>
        <dbReference type="Google" id="ProtNLM"/>
    </source>
</evidence>
<keyword evidence="1" id="KW-0812">Transmembrane</keyword>
<proteinExistence type="predicted"/>
<accession>A0A8W7PUG2</accession>
<feature type="chain" id="PRO_5036481762" description="Secreted protein" evidence="2">
    <location>
        <begin position="25"/>
        <end position="156"/>
    </location>
</feature>
<dbReference type="EnsemblMetazoa" id="ACOM038064-RA">
    <property type="protein sequence ID" value="ACOM038064-PA.1"/>
    <property type="gene ID" value="ACOM038064"/>
</dbReference>
<dbReference type="AlphaFoldDB" id="A0A8W7PUG2"/>
<sequence length="156" mass="16645">MVVVNRQWNALLIVLNITLHQLSCVCVEGEDQAEDPEGIRSSGALYTILVQYDDLFCFCGEAADFFANILPIVGGSSSSSESLRTLTGPPSAGPLKSSSSSSSSWVVFELVADVYCFMMDFLGPPVLVMLVVTSVALLAVVEPAEVLVALFELPLP</sequence>
<feature type="transmembrane region" description="Helical" evidence="1">
    <location>
        <begin position="127"/>
        <end position="151"/>
    </location>
</feature>
<protein>
    <recommendedName>
        <fullName evidence="4">Secreted protein</fullName>
    </recommendedName>
</protein>
<evidence type="ECO:0000256" key="1">
    <source>
        <dbReference type="SAM" id="Phobius"/>
    </source>
</evidence>